<reference evidence="9" key="1">
    <citation type="journal article" date="2019" name="Int. J. Syst. Evol. Microbiol.">
        <title>The Global Catalogue of Microorganisms (GCM) 10K type strain sequencing project: providing services to taxonomists for standard genome sequencing and annotation.</title>
        <authorList>
            <consortium name="The Broad Institute Genomics Platform"/>
            <consortium name="The Broad Institute Genome Sequencing Center for Infectious Disease"/>
            <person name="Wu L."/>
            <person name="Ma J."/>
        </authorList>
    </citation>
    <scope>NUCLEOTIDE SEQUENCE [LARGE SCALE GENOMIC DNA]</scope>
    <source>
        <strain evidence="9">CGMCC 1.10759</strain>
    </source>
</reference>
<keyword evidence="4 6" id="KW-1133">Transmembrane helix</keyword>
<evidence type="ECO:0000256" key="6">
    <source>
        <dbReference type="SAM" id="Phobius"/>
    </source>
</evidence>
<dbReference type="Proteomes" id="UP001595904">
    <property type="component" value="Unassembled WGS sequence"/>
</dbReference>
<keyword evidence="9" id="KW-1185">Reference proteome</keyword>
<comment type="subcellular location">
    <subcellularLocation>
        <location evidence="1">Cell membrane</location>
        <topology evidence="1">Multi-pass membrane protein</topology>
    </subcellularLocation>
</comment>
<dbReference type="Pfam" id="PF01292">
    <property type="entry name" value="Ni_hydr_CYTB"/>
    <property type="match status" value="1"/>
</dbReference>
<dbReference type="Gene3D" id="1.20.950.20">
    <property type="entry name" value="Transmembrane di-heme cytochromes, Chain C"/>
    <property type="match status" value="1"/>
</dbReference>
<keyword evidence="2" id="KW-1003">Cell membrane</keyword>
<keyword evidence="3 6" id="KW-0812">Transmembrane</keyword>
<evidence type="ECO:0000256" key="1">
    <source>
        <dbReference type="ARBA" id="ARBA00004651"/>
    </source>
</evidence>
<sequence length="227" mass="25860">MNSTVEIQRHSRLVRVTHWINALSFLFLVPSGIAILYAHPEFYWGETGYFGDPAALTLPMEPNFDYTAWGRGMHFLFAWLLVLNGLVYLLSGLLNGHFYRQMLPRLAQLTPAHLWQEIRDHLRFVRPTGEAVRTYNVLQKLAYLLVIFVALPLMLLTGLTMSPAVTAAYPELFTLFGGRQSARFIHFICASALVGFLVIHLVMIFVVGFVNEIRSMITGKFRIEEPS</sequence>
<organism evidence="8 9">
    <name type="scientific">Steroidobacter flavus</name>
    <dbReference type="NCBI Taxonomy" id="1842136"/>
    <lineage>
        <taxon>Bacteria</taxon>
        <taxon>Pseudomonadati</taxon>
        <taxon>Pseudomonadota</taxon>
        <taxon>Gammaproteobacteria</taxon>
        <taxon>Steroidobacterales</taxon>
        <taxon>Steroidobacteraceae</taxon>
        <taxon>Steroidobacter</taxon>
    </lineage>
</organism>
<protein>
    <submittedName>
        <fullName evidence="8">Cytochrome b/b6 domain-containing protein</fullName>
    </submittedName>
</protein>
<dbReference type="InterPro" id="IPR016174">
    <property type="entry name" value="Di-haem_cyt_TM"/>
</dbReference>
<feature type="transmembrane region" description="Helical" evidence="6">
    <location>
        <begin position="20"/>
        <end position="39"/>
    </location>
</feature>
<dbReference type="RefSeq" id="WP_380596488.1">
    <property type="nucleotide sequence ID" value="NZ_JBHSDU010000003.1"/>
</dbReference>
<evidence type="ECO:0000313" key="9">
    <source>
        <dbReference type="Proteomes" id="UP001595904"/>
    </source>
</evidence>
<proteinExistence type="predicted"/>
<dbReference type="EMBL" id="JBHSDU010000003">
    <property type="protein sequence ID" value="MFC4309434.1"/>
    <property type="molecule type" value="Genomic_DNA"/>
</dbReference>
<feature type="transmembrane region" description="Helical" evidence="6">
    <location>
        <begin position="184"/>
        <end position="210"/>
    </location>
</feature>
<feature type="transmembrane region" description="Helical" evidence="6">
    <location>
        <begin position="76"/>
        <end position="96"/>
    </location>
</feature>
<dbReference type="PANTHER" id="PTHR30485">
    <property type="entry name" value="NI/FE-HYDROGENASE 1 B-TYPE CYTOCHROME SUBUNIT"/>
    <property type="match status" value="1"/>
</dbReference>
<dbReference type="InterPro" id="IPR051542">
    <property type="entry name" value="Hydrogenase_cytochrome"/>
</dbReference>
<evidence type="ECO:0000256" key="2">
    <source>
        <dbReference type="ARBA" id="ARBA00022475"/>
    </source>
</evidence>
<feature type="transmembrane region" description="Helical" evidence="6">
    <location>
        <begin position="141"/>
        <end position="164"/>
    </location>
</feature>
<keyword evidence="5 6" id="KW-0472">Membrane</keyword>
<evidence type="ECO:0000259" key="7">
    <source>
        <dbReference type="Pfam" id="PF01292"/>
    </source>
</evidence>
<evidence type="ECO:0000256" key="5">
    <source>
        <dbReference type="ARBA" id="ARBA00023136"/>
    </source>
</evidence>
<gene>
    <name evidence="8" type="ORF">ACFPN2_10110</name>
</gene>
<dbReference type="PANTHER" id="PTHR30485:SF1">
    <property type="entry name" value="CYTOCHROME YDHU-RELATED"/>
    <property type="match status" value="1"/>
</dbReference>
<evidence type="ECO:0000256" key="3">
    <source>
        <dbReference type="ARBA" id="ARBA00022692"/>
    </source>
</evidence>
<comment type="caution">
    <text evidence="8">The sequence shown here is derived from an EMBL/GenBank/DDBJ whole genome shotgun (WGS) entry which is preliminary data.</text>
</comment>
<name>A0ABV8SSR3_9GAMM</name>
<evidence type="ECO:0000256" key="4">
    <source>
        <dbReference type="ARBA" id="ARBA00022989"/>
    </source>
</evidence>
<evidence type="ECO:0000313" key="8">
    <source>
        <dbReference type="EMBL" id="MFC4309434.1"/>
    </source>
</evidence>
<accession>A0ABV8SSR3</accession>
<feature type="domain" description="Cytochrome b561 bacterial/Ni-hydrogenase" evidence="7">
    <location>
        <begin position="9"/>
        <end position="219"/>
    </location>
</feature>
<dbReference type="SUPFAM" id="SSF81342">
    <property type="entry name" value="Transmembrane di-heme cytochromes"/>
    <property type="match status" value="1"/>
</dbReference>
<dbReference type="InterPro" id="IPR011577">
    <property type="entry name" value="Cyt_b561_bac/Ni-Hgenase"/>
</dbReference>